<sequence length="129" mass="13635">MRREGIWHPRLIEVLTGLGHTDLIVVADAGLPVPAGVERIDLLWSRGEPGFLPVLRAVLAEGVFEHATVAAELADPVAVSGLAAALGPIRRSSVPHERLKELTGNARAVIRTGEATPYANVVLHAGVAF</sequence>
<proteinExistence type="inferred from homology"/>
<evidence type="ECO:0000313" key="7">
    <source>
        <dbReference type="EMBL" id="GAA3716404.1"/>
    </source>
</evidence>
<dbReference type="EC" id="5.4.99.62" evidence="2 6"/>
<dbReference type="HAMAP" id="MF_01661">
    <property type="entry name" value="D_rib_pyranase"/>
    <property type="match status" value="1"/>
</dbReference>
<protein>
    <recommendedName>
        <fullName evidence="2 6">D-ribose pyranase</fullName>
        <ecNumber evidence="2 6">5.4.99.62</ecNumber>
    </recommendedName>
</protein>
<comment type="similarity">
    <text evidence="6">Belongs to the RbsD / FucU family. RbsD subfamily.</text>
</comment>
<dbReference type="Proteomes" id="UP001500902">
    <property type="component" value="Unassembled WGS sequence"/>
</dbReference>
<comment type="function">
    <text evidence="6">Catalyzes the interconversion of beta-pyran and beta-furan forms of D-ribose.</text>
</comment>
<dbReference type="Gene3D" id="3.40.1650.10">
    <property type="entry name" value="RbsD-like domain"/>
    <property type="match status" value="1"/>
</dbReference>
<evidence type="ECO:0000256" key="5">
    <source>
        <dbReference type="ARBA" id="ARBA00023277"/>
    </source>
</evidence>
<dbReference type="Pfam" id="PF05025">
    <property type="entry name" value="RbsD_FucU"/>
    <property type="match status" value="1"/>
</dbReference>
<dbReference type="EMBL" id="BAAAZP010000236">
    <property type="protein sequence ID" value="GAA3716404.1"/>
    <property type="molecule type" value="Genomic_DNA"/>
</dbReference>
<feature type="binding site" evidence="6">
    <location>
        <position position="28"/>
    </location>
    <ligand>
        <name>substrate</name>
    </ligand>
</feature>
<dbReference type="SUPFAM" id="SSF102546">
    <property type="entry name" value="RbsD-like"/>
    <property type="match status" value="1"/>
</dbReference>
<feature type="binding site" evidence="6">
    <location>
        <position position="96"/>
    </location>
    <ligand>
        <name>substrate</name>
    </ligand>
</feature>
<keyword evidence="8" id="KW-1185">Reference proteome</keyword>
<accession>A0ABP7EA46</accession>
<dbReference type="PANTHER" id="PTHR37831">
    <property type="entry name" value="D-RIBOSE PYRANASE"/>
    <property type="match status" value="1"/>
</dbReference>
<keyword evidence="3 6" id="KW-0963">Cytoplasm</keyword>
<evidence type="ECO:0000256" key="2">
    <source>
        <dbReference type="ARBA" id="ARBA00012862"/>
    </source>
</evidence>
<comment type="catalytic activity">
    <reaction evidence="1 6">
        <text>beta-D-ribopyranose = beta-D-ribofuranose</text>
        <dbReference type="Rhea" id="RHEA:25432"/>
        <dbReference type="ChEBI" id="CHEBI:27476"/>
        <dbReference type="ChEBI" id="CHEBI:47002"/>
        <dbReference type="EC" id="5.4.99.62"/>
    </reaction>
</comment>
<feature type="binding site" evidence="6">
    <location>
        <begin position="118"/>
        <end position="120"/>
    </location>
    <ligand>
        <name>substrate</name>
    </ligand>
</feature>
<evidence type="ECO:0000313" key="8">
    <source>
        <dbReference type="Proteomes" id="UP001500902"/>
    </source>
</evidence>
<comment type="subcellular location">
    <subcellularLocation>
        <location evidence="6">Cytoplasm</location>
    </subcellularLocation>
</comment>
<dbReference type="NCBIfam" id="NF008761">
    <property type="entry name" value="PRK11797.1"/>
    <property type="match status" value="1"/>
</dbReference>
<reference evidence="8" key="1">
    <citation type="journal article" date="2019" name="Int. J. Syst. Evol. Microbiol.">
        <title>The Global Catalogue of Microorganisms (GCM) 10K type strain sequencing project: providing services to taxonomists for standard genome sequencing and annotation.</title>
        <authorList>
            <consortium name="The Broad Institute Genomics Platform"/>
            <consortium name="The Broad Institute Genome Sequencing Center for Infectious Disease"/>
            <person name="Wu L."/>
            <person name="Ma J."/>
        </authorList>
    </citation>
    <scope>NUCLEOTIDE SEQUENCE [LARGE SCALE GENOMIC DNA]</scope>
    <source>
        <strain evidence="8">JCM 16904</strain>
    </source>
</reference>
<evidence type="ECO:0000256" key="4">
    <source>
        <dbReference type="ARBA" id="ARBA00023235"/>
    </source>
</evidence>
<comment type="subunit">
    <text evidence="6">Homodecamer.</text>
</comment>
<evidence type="ECO:0000256" key="6">
    <source>
        <dbReference type="HAMAP-Rule" id="MF_01661"/>
    </source>
</evidence>
<evidence type="ECO:0000256" key="3">
    <source>
        <dbReference type="ARBA" id="ARBA00022490"/>
    </source>
</evidence>
<name>A0ABP7EA46_9ACTN</name>
<dbReference type="InterPro" id="IPR023064">
    <property type="entry name" value="D-ribose_pyranase"/>
</dbReference>
<dbReference type="RefSeq" id="WP_344895830.1">
    <property type="nucleotide sequence ID" value="NZ_BAAAZP010000236.1"/>
</dbReference>
<keyword evidence="5 6" id="KW-0119">Carbohydrate metabolism</keyword>
<organism evidence="7 8">
    <name type="scientific">Nonomuraea antimicrobica</name>
    <dbReference type="NCBI Taxonomy" id="561173"/>
    <lineage>
        <taxon>Bacteria</taxon>
        <taxon>Bacillati</taxon>
        <taxon>Actinomycetota</taxon>
        <taxon>Actinomycetes</taxon>
        <taxon>Streptosporangiales</taxon>
        <taxon>Streptosporangiaceae</taxon>
        <taxon>Nonomuraea</taxon>
    </lineage>
</organism>
<comment type="pathway">
    <text evidence="6">Carbohydrate metabolism; D-ribose degradation; D-ribose 5-phosphate from beta-D-ribopyranose: step 1/2.</text>
</comment>
<keyword evidence="4 6" id="KW-0413">Isomerase</keyword>
<comment type="caution">
    <text evidence="7">The sequence shown here is derived from an EMBL/GenBank/DDBJ whole genome shotgun (WGS) entry which is preliminary data.</text>
</comment>
<dbReference type="InterPro" id="IPR023750">
    <property type="entry name" value="RbsD-like_sf"/>
</dbReference>
<evidence type="ECO:0000256" key="1">
    <source>
        <dbReference type="ARBA" id="ARBA00000223"/>
    </source>
</evidence>
<feature type="active site" description="Proton donor" evidence="6">
    <location>
        <position position="20"/>
    </location>
</feature>
<dbReference type="InterPro" id="IPR007721">
    <property type="entry name" value="RbsD_FucU"/>
</dbReference>
<gene>
    <name evidence="6 7" type="primary">rbsD</name>
    <name evidence="7" type="ORF">GCM10022224_097480</name>
</gene>
<dbReference type="PANTHER" id="PTHR37831:SF1">
    <property type="entry name" value="D-RIBOSE PYRANASE"/>
    <property type="match status" value="1"/>
</dbReference>